<organism evidence="1 2">
    <name type="scientific">Zalaria obscura</name>
    <dbReference type="NCBI Taxonomy" id="2024903"/>
    <lineage>
        <taxon>Eukaryota</taxon>
        <taxon>Fungi</taxon>
        <taxon>Dikarya</taxon>
        <taxon>Ascomycota</taxon>
        <taxon>Pezizomycotina</taxon>
        <taxon>Dothideomycetes</taxon>
        <taxon>Dothideomycetidae</taxon>
        <taxon>Dothideales</taxon>
        <taxon>Zalariaceae</taxon>
        <taxon>Zalaria</taxon>
    </lineage>
</organism>
<keyword evidence="2" id="KW-1185">Reference proteome</keyword>
<proteinExistence type="predicted"/>
<sequence>MPTTGYPHTHCFIEGALIFNDDHICLTPRWKQPDILRQFNTSADLQRFWNRETLGDNIHALVERYTGINASELLADETLNRVHETRPGEKLGLMFKIYDIKDSQSQSPSGQGPIYWWVTKEECLQNMAHGPAWLLDIIKELSASDSRAIEMRPALGPFRFWNTSADRAGSGHLS</sequence>
<evidence type="ECO:0000313" key="1">
    <source>
        <dbReference type="EMBL" id="KAK8211568.1"/>
    </source>
</evidence>
<evidence type="ECO:0000313" key="2">
    <source>
        <dbReference type="Proteomes" id="UP001320706"/>
    </source>
</evidence>
<accession>A0ACC3SFC7</accession>
<protein>
    <submittedName>
        <fullName evidence="1">Uncharacterized protein</fullName>
    </submittedName>
</protein>
<dbReference type="Proteomes" id="UP001320706">
    <property type="component" value="Unassembled WGS sequence"/>
</dbReference>
<name>A0ACC3SFC7_9PEZI</name>
<reference evidence="1" key="1">
    <citation type="submission" date="2024-02" db="EMBL/GenBank/DDBJ databases">
        <title>Metagenome Assembled Genome of Zalaria obscura JY119.</title>
        <authorList>
            <person name="Vighnesh L."/>
            <person name="Jagadeeshwari U."/>
            <person name="Venkata Ramana C."/>
            <person name="Sasikala C."/>
        </authorList>
    </citation>
    <scope>NUCLEOTIDE SEQUENCE</scope>
    <source>
        <strain evidence="1">JY119</strain>
    </source>
</reference>
<dbReference type="EMBL" id="JAMKPW020000013">
    <property type="protein sequence ID" value="KAK8211568.1"/>
    <property type="molecule type" value="Genomic_DNA"/>
</dbReference>
<gene>
    <name evidence="1" type="ORF">M8818_003223</name>
</gene>
<comment type="caution">
    <text evidence="1">The sequence shown here is derived from an EMBL/GenBank/DDBJ whole genome shotgun (WGS) entry which is preliminary data.</text>
</comment>